<name>A0A424YE54_9FIRM</name>
<dbReference type="GO" id="GO:0003676">
    <property type="term" value="F:nucleic acid binding"/>
    <property type="evidence" value="ECO:0007669"/>
    <property type="project" value="InterPro"/>
</dbReference>
<dbReference type="Proteomes" id="UP000285138">
    <property type="component" value="Unassembled WGS sequence"/>
</dbReference>
<evidence type="ECO:0000313" key="2">
    <source>
        <dbReference type="Proteomes" id="UP000285138"/>
    </source>
</evidence>
<accession>A0A424YE54</accession>
<proteinExistence type="predicted"/>
<gene>
    <name evidence="1" type="ORF">D5R97_05665</name>
</gene>
<dbReference type="Gene3D" id="3.40.1350.10">
    <property type="match status" value="1"/>
</dbReference>
<evidence type="ECO:0008006" key="3">
    <source>
        <dbReference type="Google" id="ProtNLM"/>
    </source>
</evidence>
<dbReference type="EMBL" id="QZAA01000149">
    <property type="protein sequence ID" value="RQD75650.1"/>
    <property type="molecule type" value="Genomic_DNA"/>
</dbReference>
<dbReference type="InterPro" id="IPR011856">
    <property type="entry name" value="tRNA_endonuc-like_dom_sf"/>
</dbReference>
<reference evidence="1 2" key="1">
    <citation type="submission" date="2018-08" db="EMBL/GenBank/DDBJ databases">
        <title>The metabolism and importance of syntrophic acetate oxidation coupled to methane or sulfide production in haloalkaline environments.</title>
        <authorList>
            <person name="Timmers P.H.A."/>
            <person name="Vavourakis C.D."/>
            <person name="Sorokin D.Y."/>
            <person name="Sinninghe Damste J.S."/>
            <person name="Muyzer G."/>
            <person name="Stams A.J.M."/>
            <person name="Plugge C.M."/>
        </authorList>
    </citation>
    <scope>NUCLEOTIDE SEQUENCE [LARGE SCALE GENOMIC DNA]</scope>
    <source>
        <strain evidence="1">MSAO_Bac1</strain>
    </source>
</reference>
<organism evidence="1 2">
    <name type="scientific">Candidatus Syntrophonatronum acetioxidans</name>
    <dbReference type="NCBI Taxonomy" id="1795816"/>
    <lineage>
        <taxon>Bacteria</taxon>
        <taxon>Bacillati</taxon>
        <taxon>Bacillota</taxon>
        <taxon>Clostridia</taxon>
        <taxon>Eubacteriales</taxon>
        <taxon>Syntrophomonadaceae</taxon>
        <taxon>Candidatus Syntrophonatronum</taxon>
    </lineage>
</organism>
<evidence type="ECO:0000313" key="1">
    <source>
        <dbReference type="EMBL" id="RQD75650.1"/>
    </source>
</evidence>
<comment type="caution">
    <text evidence="1">The sequence shown here is derived from an EMBL/GenBank/DDBJ whole genome shotgun (WGS) entry which is preliminary data.</text>
</comment>
<dbReference type="AlphaFoldDB" id="A0A424YE54"/>
<protein>
    <recommendedName>
        <fullName evidence="3">DUF91 domain-containing protein</fullName>
    </recommendedName>
</protein>
<sequence>MTDEIIFVDKGEMRTIPSRSFREGLLGKTLEEGLQELIENHPGLVPGSQVMPGREDPPRFALLCREMPVGSWSLDFLLVDQYGILTLLEAKLVENPDSRRAVIGQIIEYVAKLMITKIWSFFGNELKKTLPKEESDFSLPPMNFVRR</sequence>